<proteinExistence type="predicted"/>
<dbReference type="RefSeq" id="WP_271917716.1">
    <property type="nucleotide sequence ID" value="NZ_JAQNDO010000001.1"/>
</dbReference>
<organism evidence="1 2">
    <name type="scientific">Polyangium mundeleinium</name>
    <dbReference type="NCBI Taxonomy" id="2995306"/>
    <lineage>
        <taxon>Bacteria</taxon>
        <taxon>Pseudomonadati</taxon>
        <taxon>Myxococcota</taxon>
        <taxon>Polyangia</taxon>
        <taxon>Polyangiales</taxon>
        <taxon>Polyangiaceae</taxon>
        <taxon>Polyangium</taxon>
    </lineage>
</organism>
<reference evidence="1 2" key="1">
    <citation type="submission" date="2022-11" db="EMBL/GenBank/DDBJ databases">
        <title>Minimal conservation of predation-associated metabolite biosynthetic gene clusters underscores biosynthetic potential of Myxococcota including descriptions for ten novel species: Archangium lansinium sp. nov., Myxococcus landrumus sp. nov., Nannocystis bai.</title>
        <authorList>
            <person name="Ahearne A."/>
            <person name="Stevens C."/>
            <person name="Dowd S."/>
        </authorList>
    </citation>
    <scope>NUCLEOTIDE SEQUENCE [LARGE SCALE GENOMIC DNA]</scope>
    <source>
        <strain evidence="1 2">RJM3</strain>
    </source>
</reference>
<accession>A0ABT5EMF1</accession>
<gene>
    <name evidence="1" type="ORF">POL67_13530</name>
</gene>
<name>A0ABT5EMF1_9BACT</name>
<protein>
    <submittedName>
        <fullName evidence="1">Uncharacterized protein</fullName>
    </submittedName>
</protein>
<comment type="caution">
    <text evidence="1">The sequence shown here is derived from an EMBL/GenBank/DDBJ whole genome shotgun (WGS) entry which is preliminary data.</text>
</comment>
<evidence type="ECO:0000313" key="1">
    <source>
        <dbReference type="EMBL" id="MDC0742368.1"/>
    </source>
</evidence>
<evidence type="ECO:0000313" key="2">
    <source>
        <dbReference type="Proteomes" id="UP001221411"/>
    </source>
</evidence>
<dbReference type="EMBL" id="JAQNDO010000001">
    <property type="protein sequence ID" value="MDC0742368.1"/>
    <property type="molecule type" value="Genomic_DNA"/>
</dbReference>
<keyword evidence="2" id="KW-1185">Reference proteome</keyword>
<sequence length="110" mass="11608">MIAERLARQARAAIEELAAAGALERTEHRSIAFRRLAADAQAIGLFDLATRLEAVAMALDAQAGLGPRPNTALAEALLASYDRIEALSTRLARSALLAAFGAHDDNTEAP</sequence>
<dbReference type="Proteomes" id="UP001221411">
    <property type="component" value="Unassembled WGS sequence"/>
</dbReference>